<feature type="compositionally biased region" description="Polar residues" evidence="1">
    <location>
        <begin position="166"/>
        <end position="191"/>
    </location>
</feature>
<accession>A0AAD1XIY0</accession>
<dbReference type="AlphaFoldDB" id="A0AAD1XIY0"/>
<feature type="region of interest" description="Disordered" evidence="1">
    <location>
        <begin position="166"/>
        <end position="193"/>
    </location>
</feature>
<proteinExistence type="predicted"/>
<dbReference type="Proteomes" id="UP001295684">
    <property type="component" value="Unassembled WGS sequence"/>
</dbReference>
<reference evidence="2" key="1">
    <citation type="submission" date="2023-07" db="EMBL/GenBank/DDBJ databases">
        <authorList>
            <consortium name="AG Swart"/>
            <person name="Singh M."/>
            <person name="Singh A."/>
            <person name="Seah K."/>
            <person name="Emmerich C."/>
        </authorList>
    </citation>
    <scope>NUCLEOTIDE SEQUENCE</scope>
    <source>
        <strain evidence="2">DP1</strain>
    </source>
</reference>
<keyword evidence="3" id="KW-1185">Reference proteome</keyword>
<name>A0AAD1XIY0_EUPCR</name>
<sequence length="345" mass="39219">MGKYKHPKSPLLRFRKEWNGTITTTIFSYFSFAELAILSGVCRTFLEITGSRAILPFCNNGQKAVEASIDLVLPDITKDDIVNQSGQQGHRIRHNLTYNSDGNHHFPHLYITSEKKNLNKNLSKRSIRFNSATPISHNSSNQEPEYDIIKDEFGYIKLVGKMFNGTNRSGSSKNIQSDSQYQSEINSSQALGSGRDETLSLRAQNFLVAPERNNLKLANTHTNGFMKNQHFLFSPSKDSNQGNNSVKSNEIRLLKTAMDKIKDHLIIKKKKLKGSKMKSKDRIHPACDTPKFINSRNPSETLLHLKAGSKKRYPSKFREDRDEILQAEMGDNMINNIDYLSEDSY</sequence>
<organism evidence="2 3">
    <name type="scientific">Euplotes crassus</name>
    <dbReference type="NCBI Taxonomy" id="5936"/>
    <lineage>
        <taxon>Eukaryota</taxon>
        <taxon>Sar</taxon>
        <taxon>Alveolata</taxon>
        <taxon>Ciliophora</taxon>
        <taxon>Intramacronucleata</taxon>
        <taxon>Spirotrichea</taxon>
        <taxon>Hypotrichia</taxon>
        <taxon>Euplotida</taxon>
        <taxon>Euplotidae</taxon>
        <taxon>Moneuplotes</taxon>
    </lineage>
</organism>
<gene>
    <name evidence="2" type="ORF">ECRASSUSDP1_LOCUS14939</name>
</gene>
<feature type="region of interest" description="Disordered" evidence="1">
    <location>
        <begin position="273"/>
        <end position="295"/>
    </location>
</feature>
<protein>
    <submittedName>
        <fullName evidence="2">Uncharacterized protein</fullName>
    </submittedName>
</protein>
<evidence type="ECO:0000256" key="1">
    <source>
        <dbReference type="SAM" id="MobiDB-lite"/>
    </source>
</evidence>
<evidence type="ECO:0000313" key="2">
    <source>
        <dbReference type="EMBL" id="CAI2373593.1"/>
    </source>
</evidence>
<evidence type="ECO:0000313" key="3">
    <source>
        <dbReference type="Proteomes" id="UP001295684"/>
    </source>
</evidence>
<comment type="caution">
    <text evidence="2">The sequence shown here is derived from an EMBL/GenBank/DDBJ whole genome shotgun (WGS) entry which is preliminary data.</text>
</comment>
<dbReference type="EMBL" id="CAMPGE010014947">
    <property type="protein sequence ID" value="CAI2373593.1"/>
    <property type="molecule type" value="Genomic_DNA"/>
</dbReference>